<organism evidence="1 2">
    <name type="scientific">Opitutus terrae (strain DSM 11246 / JCM 15787 / PB90-1)</name>
    <dbReference type="NCBI Taxonomy" id="452637"/>
    <lineage>
        <taxon>Bacteria</taxon>
        <taxon>Pseudomonadati</taxon>
        <taxon>Verrucomicrobiota</taxon>
        <taxon>Opitutia</taxon>
        <taxon>Opitutales</taxon>
        <taxon>Opitutaceae</taxon>
        <taxon>Opitutus</taxon>
    </lineage>
</organism>
<dbReference type="STRING" id="452637.Oter_1830"/>
<dbReference type="Proteomes" id="UP000007013">
    <property type="component" value="Chromosome"/>
</dbReference>
<dbReference type="EMBL" id="CP001032">
    <property type="protein sequence ID" value="ACB75113.1"/>
    <property type="molecule type" value="Genomic_DNA"/>
</dbReference>
<evidence type="ECO:0000313" key="1">
    <source>
        <dbReference type="EMBL" id="ACB75113.1"/>
    </source>
</evidence>
<proteinExistence type="predicted"/>
<keyword evidence="2" id="KW-1185">Reference proteome</keyword>
<reference evidence="1 2" key="1">
    <citation type="journal article" date="2011" name="J. Bacteriol.">
        <title>Genome sequence of the verrucomicrobium Opitutus terrae PB90-1, an abundant inhabitant of rice paddy soil ecosystems.</title>
        <authorList>
            <person name="van Passel M.W."/>
            <person name="Kant R."/>
            <person name="Palva A."/>
            <person name="Copeland A."/>
            <person name="Lucas S."/>
            <person name="Lapidus A."/>
            <person name="Glavina del Rio T."/>
            <person name="Pitluck S."/>
            <person name="Goltsman E."/>
            <person name="Clum A."/>
            <person name="Sun H."/>
            <person name="Schmutz J."/>
            <person name="Larimer F.W."/>
            <person name="Land M.L."/>
            <person name="Hauser L."/>
            <person name="Kyrpides N."/>
            <person name="Mikhailova N."/>
            <person name="Richardson P.P."/>
            <person name="Janssen P.H."/>
            <person name="de Vos W.M."/>
            <person name="Smidt H."/>
        </authorList>
    </citation>
    <scope>NUCLEOTIDE SEQUENCE [LARGE SCALE GENOMIC DNA]</scope>
    <source>
        <strain evidence="2">DSM 11246 / JCM 15787 / PB90-1</strain>
    </source>
</reference>
<name>B1ZX02_OPITP</name>
<dbReference type="KEGG" id="ote:Oter_1830"/>
<sequence length="42" mass="4636">MNESIHMLETSVRLRRSDLVAASPDKVDPAGGYFTNLVKYPG</sequence>
<dbReference type="RefSeq" id="WP_012374650.1">
    <property type="nucleotide sequence ID" value="NC_010571.1"/>
</dbReference>
<accession>B1ZX02</accession>
<dbReference type="HOGENOM" id="CLU_3254919_0_0_0"/>
<evidence type="ECO:0000313" key="2">
    <source>
        <dbReference type="Proteomes" id="UP000007013"/>
    </source>
</evidence>
<gene>
    <name evidence="1" type="ordered locus">Oter_1830</name>
</gene>
<protein>
    <submittedName>
        <fullName evidence="1">Uncharacterized protein</fullName>
    </submittedName>
</protein>
<dbReference type="AlphaFoldDB" id="B1ZX02"/>